<dbReference type="Proteomes" id="UP000515847">
    <property type="component" value="Chromosome"/>
</dbReference>
<proteinExistence type="predicted"/>
<dbReference type="OrthoDB" id="1954949at2"/>
<protein>
    <submittedName>
        <fullName evidence="1">Uncharacterized protein</fullName>
    </submittedName>
</protein>
<reference evidence="1 2" key="1">
    <citation type="journal article" date="2019" name="Front. Microbiol.">
        <title>Thermoanaerosceptrum fracticalcis gen. nov. sp. nov., a Novel Fumarate-Fermenting Microorganism From a Deep Fractured Carbonate Aquifer of the US Great Basin.</title>
        <authorList>
            <person name="Hamilton-Brehm S.D."/>
            <person name="Stewart L.E."/>
            <person name="Zavarin M."/>
            <person name="Caldwell M."/>
            <person name="Lawson P.A."/>
            <person name="Onstott T.C."/>
            <person name="Grzymski J."/>
            <person name="Neveux I."/>
            <person name="Lollar B.S."/>
            <person name="Russell C.E."/>
            <person name="Moser D.P."/>
        </authorList>
    </citation>
    <scope>NUCLEOTIDE SEQUENCE [LARGE SCALE GENOMIC DNA]</scope>
    <source>
        <strain evidence="1 2">DRI-13</strain>
    </source>
</reference>
<dbReference type="KEGG" id="tfr:BR63_01680"/>
<name>A0A7G6DZ88_THEFR</name>
<dbReference type="EMBL" id="CP045798">
    <property type="protein sequence ID" value="QNB45142.1"/>
    <property type="molecule type" value="Genomic_DNA"/>
</dbReference>
<sequence>MKLPQTRLWIDARGENIDLSQHAEVLYIINNLAEQEKKQLLVEAVYPLVKEIAILEKPQNAVRISFNPTLISPSFIDYLLQQKGLTFVREGG</sequence>
<dbReference type="AlphaFoldDB" id="A0A7G6DZ88"/>
<evidence type="ECO:0000313" key="2">
    <source>
        <dbReference type="Proteomes" id="UP000515847"/>
    </source>
</evidence>
<gene>
    <name evidence="1" type="ORF">BR63_01680</name>
</gene>
<keyword evidence="2" id="KW-1185">Reference proteome</keyword>
<evidence type="ECO:0000313" key="1">
    <source>
        <dbReference type="EMBL" id="QNB45142.1"/>
    </source>
</evidence>
<dbReference type="RefSeq" id="WP_034423936.1">
    <property type="nucleotide sequence ID" value="NZ_CP045798.1"/>
</dbReference>
<accession>A0A7G6DZ88</accession>
<organism evidence="1 2">
    <name type="scientific">Thermanaerosceptrum fracticalcis</name>
    <dbReference type="NCBI Taxonomy" id="1712410"/>
    <lineage>
        <taxon>Bacteria</taxon>
        <taxon>Bacillati</taxon>
        <taxon>Bacillota</taxon>
        <taxon>Clostridia</taxon>
        <taxon>Eubacteriales</taxon>
        <taxon>Peptococcaceae</taxon>
        <taxon>Thermanaerosceptrum</taxon>
    </lineage>
</organism>